<dbReference type="RefSeq" id="WP_188401161.1">
    <property type="nucleotide sequence ID" value="NZ_BMCE01000001.1"/>
</dbReference>
<reference evidence="1 2" key="1">
    <citation type="submission" date="2021-01" db="EMBL/GenBank/DDBJ databases">
        <title>Genome Sequencing of Type Strains.</title>
        <authorList>
            <person name="Lemaire J.F."/>
            <person name="Inderbitzin P."/>
            <person name="Collins S.B."/>
            <person name="Wespe N."/>
            <person name="Knight-Connoni V."/>
        </authorList>
    </citation>
    <scope>NUCLEOTIDE SEQUENCE [LARGE SCALE GENOMIC DNA]</scope>
    <source>
        <strain evidence="1 2">DSM 14730</strain>
    </source>
</reference>
<organism evidence="1 2">
    <name type="scientific">Fictibacillus barbaricus</name>
    <dbReference type="NCBI Taxonomy" id="182136"/>
    <lineage>
        <taxon>Bacteria</taxon>
        <taxon>Bacillati</taxon>
        <taxon>Bacillota</taxon>
        <taxon>Bacilli</taxon>
        <taxon>Bacillales</taxon>
        <taxon>Fictibacillaceae</taxon>
        <taxon>Fictibacillus</taxon>
    </lineage>
</organism>
<dbReference type="Proteomes" id="UP001319060">
    <property type="component" value="Unassembled WGS sequence"/>
</dbReference>
<gene>
    <name evidence="1" type="ORF">JYA64_16290</name>
</gene>
<accession>A0ABS2ZHR3</accession>
<protein>
    <submittedName>
        <fullName evidence="1">Uncharacterized protein</fullName>
    </submittedName>
</protein>
<proteinExistence type="predicted"/>
<keyword evidence="2" id="KW-1185">Reference proteome</keyword>
<evidence type="ECO:0000313" key="2">
    <source>
        <dbReference type="Proteomes" id="UP001319060"/>
    </source>
</evidence>
<evidence type="ECO:0000313" key="1">
    <source>
        <dbReference type="EMBL" id="MBN3546868.1"/>
    </source>
</evidence>
<dbReference type="EMBL" id="JAFHKS010000044">
    <property type="protein sequence ID" value="MBN3546868.1"/>
    <property type="molecule type" value="Genomic_DNA"/>
</dbReference>
<name>A0ABS2ZHR3_9BACL</name>
<comment type="caution">
    <text evidence="1">The sequence shown here is derived from an EMBL/GenBank/DDBJ whole genome shotgun (WGS) entry which is preliminary data.</text>
</comment>
<sequence length="70" mass="7936">MEIGTEIIFNAAFTERGLDNVVLWDVQNIKDGQSIKITFISTNSHHRQGIWLRTNKGIEIPVLGNEVKKT</sequence>